<keyword evidence="5" id="KW-0547">Nucleotide-binding</keyword>
<dbReference type="PANTHER" id="PTHR43679">
    <property type="entry name" value="OCTANOYLTRANSFERASE LIPM-RELATED"/>
    <property type="match status" value="1"/>
</dbReference>
<evidence type="ECO:0000256" key="4">
    <source>
        <dbReference type="ARBA" id="ARBA00022598"/>
    </source>
</evidence>
<dbReference type="InterPro" id="IPR019491">
    <property type="entry name" value="Lipoate_protein_ligase_C"/>
</dbReference>
<protein>
    <recommendedName>
        <fullName evidence="3">lipoate--protein ligase</fullName>
        <ecNumber evidence="3">6.3.1.20</ecNumber>
    </recommendedName>
</protein>
<name>A0A7C5XKE8_9CREN</name>
<keyword evidence="6" id="KW-0067">ATP-binding</keyword>
<keyword evidence="4" id="KW-0436">Ligase</keyword>
<dbReference type="SUPFAM" id="SSF55681">
    <property type="entry name" value="Class II aaRS and biotin synthetases"/>
    <property type="match status" value="1"/>
</dbReference>
<comment type="pathway">
    <text evidence="1">Protein modification; protein lipoylation via exogenous pathway; protein N(6)-(lipoyl)lysine from lipoate: step 2/2.</text>
</comment>
<dbReference type="GO" id="GO:0005524">
    <property type="term" value="F:ATP binding"/>
    <property type="evidence" value="ECO:0007669"/>
    <property type="project" value="UniProtKB-KW"/>
</dbReference>
<dbReference type="Pfam" id="PF21948">
    <property type="entry name" value="LplA-B_cat"/>
    <property type="match status" value="1"/>
</dbReference>
<dbReference type="GO" id="GO:0016979">
    <property type="term" value="F:lipoate-protein ligase activity"/>
    <property type="evidence" value="ECO:0007669"/>
    <property type="project" value="UniProtKB-EC"/>
</dbReference>
<proteinExistence type="predicted"/>
<evidence type="ECO:0000259" key="8">
    <source>
        <dbReference type="PROSITE" id="PS51733"/>
    </source>
</evidence>
<dbReference type="EMBL" id="DRZI01000147">
    <property type="protein sequence ID" value="HHP81702.1"/>
    <property type="molecule type" value="Genomic_DNA"/>
</dbReference>
<dbReference type="PROSITE" id="PS51733">
    <property type="entry name" value="BPL_LPL_CATALYTIC"/>
    <property type="match status" value="1"/>
</dbReference>
<dbReference type="CDD" id="cd16443">
    <property type="entry name" value="LplA"/>
    <property type="match status" value="1"/>
</dbReference>
<dbReference type="UniPathway" id="UPA00537">
    <property type="reaction ID" value="UER00594"/>
</dbReference>
<dbReference type="InterPro" id="IPR045864">
    <property type="entry name" value="aa-tRNA-synth_II/BPL/LPL"/>
</dbReference>
<dbReference type="Gene3D" id="3.30.930.10">
    <property type="entry name" value="Bira Bifunctional Protein, Domain 2"/>
    <property type="match status" value="1"/>
</dbReference>
<comment type="catalytic activity">
    <reaction evidence="7">
        <text>L-lysyl-[lipoyl-carrier protein] + (R)-lipoate + ATP = N(6)-[(R)-lipoyl]-L-lysyl-[lipoyl-carrier protein] + AMP + diphosphate + H(+)</text>
        <dbReference type="Rhea" id="RHEA:49288"/>
        <dbReference type="Rhea" id="RHEA-COMP:10500"/>
        <dbReference type="Rhea" id="RHEA-COMP:10502"/>
        <dbReference type="ChEBI" id="CHEBI:15378"/>
        <dbReference type="ChEBI" id="CHEBI:29969"/>
        <dbReference type="ChEBI" id="CHEBI:30616"/>
        <dbReference type="ChEBI" id="CHEBI:33019"/>
        <dbReference type="ChEBI" id="CHEBI:83088"/>
        <dbReference type="ChEBI" id="CHEBI:83099"/>
        <dbReference type="ChEBI" id="CHEBI:456215"/>
        <dbReference type="EC" id="6.3.1.20"/>
    </reaction>
</comment>
<comment type="caution">
    <text evidence="9">The sequence shown here is derived from an EMBL/GenBank/DDBJ whole genome shotgun (WGS) entry which is preliminary data.</text>
</comment>
<dbReference type="InterPro" id="IPR050664">
    <property type="entry name" value="Octanoyltrans_LipM/LipL"/>
</dbReference>
<accession>A0A7C5XKE8</accession>
<dbReference type="InterPro" id="IPR004143">
    <property type="entry name" value="BPL_LPL_catalytic"/>
</dbReference>
<dbReference type="Pfam" id="PF10437">
    <property type="entry name" value="Lip_prot_lig_C"/>
    <property type="match status" value="1"/>
</dbReference>
<sequence length="348" mass="39892">MNRIREFYHRASADFLLASEEVITRAVGLKISPPTIRINVFDPPAILIGYNQDIYEEINLDEAVKLGFNINRRPTGGGTIIMYSDTPGWEIWLPSSMINTISIDQIYQELIKIPLTALRYLGIENARQRGKNDIEVKGRKISGTGLYMDSNGIMLCGTILLDFDVKLMLRVLKLPIEKISDKDIKTFEERIITVKEVLGFKPSVEDVRNAFRKAVAEVFKTDVVEGHLNEWELKEMQSVIERYRSSEWIYSYRSTNNKSSTKICTNKTSAGLIRIHTKVFEGVVEQILITGDFFAYPQGSIQELEANLKWISIEDVYHVVTEFRDKMTIHGISIYELANLIKNCIEKR</sequence>
<evidence type="ECO:0000256" key="6">
    <source>
        <dbReference type="ARBA" id="ARBA00022840"/>
    </source>
</evidence>
<feature type="domain" description="BPL/LPL catalytic" evidence="8">
    <location>
        <begin position="30"/>
        <end position="223"/>
    </location>
</feature>
<evidence type="ECO:0000313" key="9">
    <source>
        <dbReference type="EMBL" id="HHP81702.1"/>
    </source>
</evidence>
<dbReference type="PANTHER" id="PTHR43679:SF2">
    <property type="entry name" value="OCTANOYL-[GCVH]:PROTEIN N-OCTANOYLTRANSFERASE"/>
    <property type="match status" value="1"/>
</dbReference>
<evidence type="ECO:0000256" key="3">
    <source>
        <dbReference type="ARBA" id="ARBA00012367"/>
    </source>
</evidence>
<comment type="pathway">
    <text evidence="2">Protein modification; protein lipoylation via exogenous pathway; protein N(6)-(lipoyl)lysine from lipoate: step 1/2.</text>
</comment>
<dbReference type="SUPFAM" id="SSF82649">
    <property type="entry name" value="SufE/NifU"/>
    <property type="match status" value="1"/>
</dbReference>
<evidence type="ECO:0000256" key="7">
    <source>
        <dbReference type="ARBA" id="ARBA00048037"/>
    </source>
</evidence>
<evidence type="ECO:0000256" key="1">
    <source>
        <dbReference type="ARBA" id="ARBA00005085"/>
    </source>
</evidence>
<reference evidence="9" key="1">
    <citation type="journal article" date="2020" name="mSystems">
        <title>Genome- and Community-Level Interaction Insights into Carbon Utilization and Element Cycling Functions of Hydrothermarchaeota in Hydrothermal Sediment.</title>
        <authorList>
            <person name="Zhou Z."/>
            <person name="Liu Y."/>
            <person name="Xu W."/>
            <person name="Pan J."/>
            <person name="Luo Z.H."/>
            <person name="Li M."/>
        </authorList>
    </citation>
    <scope>NUCLEOTIDE SEQUENCE [LARGE SCALE GENOMIC DNA]</scope>
    <source>
        <strain evidence="9">SpSt-1121</strain>
    </source>
</reference>
<dbReference type="EC" id="6.3.1.20" evidence="3"/>
<dbReference type="GO" id="GO:0009249">
    <property type="term" value="P:protein lipoylation"/>
    <property type="evidence" value="ECO:0007669"/>
    <property type="project" value="UniProtKB-ARBA"/>
</dbReference>
<evidence type="ECO:0000256" key="2">
    <source>
        <dbReference type="ARBA" id="ARBA00005124"/>
    </source>
</evidence>
<dbReference type="Gene3D" id="3.30.390.50">
    <property type="entry name" value="CO dehydrogenase flavoprotein, C-terminal domain"/>
    <property type="match status" value="1"/>
</dbReference>
<dbReference type="AlphaFoldDB" id="A0A7C5XKE8"/>
<gene>
    <name evidence="9" type="ORF">ENM84_03465</name>
</gene>
<evidence type="ECO:0000256" key="5">
    <source>
        <dbReference type="ARBA" id="ARBA00022741"/>
    </source>
</evidence>
<organism evidence="9">
    <name type="scientific">Ignisphaera aggregans</name>
    <dbReference type="NCBI Taxonomy" id="334771"/>
    <lineage>
        <taxon>Archaea</taxon>
        <taxon>Thermoproteota</taxon>
        <taxon>Thermoprotei</taxon>
        <taxon>Desulfurococcales</taxon>
        <taxon>Desulfurococcaceae</taxon>
        <taxon>Ignisphaera</taxon>
    </lineage>
</organism>